<evidence type="ECO:0000313" key="5">
    <source>
        <dbReference type="EMBL" id="SAL46358.1"/>
    </source>
</evidence>
<feature type="domain" description="Nudix hydrolase" evidence="4">
    <location>
        <begin position="1"/>
        <end position="118"/>
    </location>
</feature>
<evidence type="ECO:0000313" key="6">
    <source>
        <dbReference type="Proteomes" id="UP000054893"/>
    </source>
</evidence>
<dbReference type="Gene3D" id="3.90.79.10">
    <property type="entry name" value="Nucleoside Triphosphate Pyrophosphohydrolase"/>
    <property type="match status" value="1"/>
</dbReference>
<evidence type="ECO:0000256" key="1">
    <source>
        <dbReference type="ARBA" id="ARBA00001946"/>
    </source>
</evidence>
<proteinExistence type="inferred from homology"/>
<dbReference type="OrthoDB" id="9791228at2"/>
<evidence type="ECO:0000259" key="4">
    <source>
        <dbReference type="PROSITE" id="PS51462"/>
    </source>
</evidence>
<dbReference type="InterPro" id="IPR000086">
    <property type="entry name" value="NUDIX_hydrolase_dom"/>
</dbReference>
<dbReference type="CDD" id="cd04667">
    <property type="entry name" value="NUDIX_Hydrolase"/>
    <property type="match status" value="1"/>
</dbReference>
<dbReference type="GO" id="GO:0016787">
    <property type="term" value="F:hydrolase activity"/>
    <property type="evidence" value="ECO:0007669"/>
    <property type="project" value="UniProtKB-KW"/>
</dbReference>
<accession>A0A158HPN6</accession>
<dbReference type="PANTHER" id="PTHR43046:SF14">
    <property type="entry name" value="MUTT_NUDIX FAMILY PROTEIN"/>
    <property type="match status" value="1"/>
</dbReference>
<dbReference type="PROSITE" id="PS00893">
    <property type="entry name" value="NUDIX_BOX"/>
    <property type="match status" value="1"/>
</dbReference>
<gene>
    <name evidence="5" type="ORF">AWB64_04885</name>
</gene>
<dbReference type="EMBL" id="FCOC02000019">
    <property type="protein sequence ID" value="SAL46358.1"/>
    <property type="molecule type" value="Genomic_DNA"/>
</dbReference>
<dbReference type="Pfam" id="PF00293">
    <property type="entry name" value="NUDIX"/>
    <property type="match status" value="1"/>
</dbReference>
<comment type="similarity">
    <text evidence="3">Belongs to the Nudix hydrolase family.</text>
</comment>
<evidence type="ECO:0000256" key="2">
    <source>
        <dbReference type="ARBA" id="ARBA00022801"/>
    </source>
</evidence>
<comment type="cofactor">
    <cofactor evidence="1">
        <name>Mg(2+)</name>
        <dbReference type="ChEBI" id="CHEBI:18420"/>
    </cofactor>
</comment>
<dbReference type="AlphaFoldDB" id="A0A158HPN6"/>
<name>A0A158HPN6_CABSO</name>
<dbReference type="InterPro" id="IPR020084">
    <property type="entry name" value="NUDIX_hydrolase_CS"/>
</dbReference>
<sequence length="127" mass="14319">MKDRATAVCWKGNQILLVAKVRSKWSLPGGKPERGEQMVDAAIREVQEETRLVIKRPRLACLFVDPRAAHHVFEVDVHLNAVAKPSNEIKHCLWVMPDQISTLRTSSGTREIIELVARMRRSSPPAS</sequence>
<reference evidence="5 6" key="1">
    <citation type="submission" date="2016-01" db="EMBL/GenBank/DDBJ databases">
        <authorList>
            <person name="Oliw E.H."/>
        </authorList>
    </citation>
    <scope>NUCLEOTIDE SEQUENCE [LARGE SCALE GENOMIC DNA]</scope>
    <source>
        <strain evidence="5">LMG 22029</strain>
    </source>
</reference>
<protein>
    <submittedName>
        <fullName evidence="5">NUDIX hydrolase</fullName>
    </submittedName>
</protein>
<organism evidence="5 6">
    <name type="scientific">Caballeronia sordidicola</name>
    <name type="common">Burkholderia sordidicola</name>
    <dbReference type="NCBI Taxonomy" id="196367"/>
    <lineage>
        <taxon>Bacteria</taxon>
        <taxon>Pseudomonadati</taxon>
        <taxon>Pseudomonadota</taxon>
        <taxon>Betaproteobacteria</taxon>
        <taxon>Burkholderiales</taxon>
        <taxon>Burkholderiaceae</taxon>
        <taxon>Caballeronia</taxon>
    </lineage>
</organism>
<dbReference type="PRINTS" id="PR00502">
    <property type="entry name" value="NUDIXFAMILY"/>
</dbReference>
<dbReference type="SUPFAM" id="SSF55811">
    <property type="entry name" value="Nudix"/>
    <property type="match status" value="1"/>
</dbReference>
<evidence type="ECO:0000256" key="3">
    <source>
        <dbReference type="RuleBase" id="RU003476"/>
    </source>
</evidence>
<dbReference type="InterPro" id="IPR020476">
    <property type="entry name" value="Nudix_hydrolase"/>
</dbReference>
<keyword evidence="2 3" id="KW-0378">Hydrolase</keyword>
<dbReference type="InterPro" id="IPR015797">
    <property type="entry name" value="NUDIX_hydrolase-like_dom_sf"/>
</dbReference>
<dbReference type="Proteomes" id="UP000054893">
    <property type="component" value="Unassembled WGS sequence"/>
</dbReference>
<dbReference type="PANTHER" id="PTHR43046">
    <property type="entry name" value="GDP-MANNOSE MANNOSYL HYDROLASE"/>
    <property type="match status" value="1"/>
</dbReference>
<dbReference type="PROSITE" id="PS51462">
    <property type="entry name" value="NUDIX"/>
    <property type="match status" value="1"/>
</dbReference>